<gene>
    <name evidence="2" type="ORF">C445_02711</name>
    <name evidence="1" type="ORF">CHINAEXTREME_06835</name>
</gene>
<dbReference type="EMBL" id="CP019285">
    <property type="protein sequence ID" value="APW97503.1"/>
    <property type="molecule type" value="Genomic_DNA"/>
</dbReference>
<dbReference type="EMBL" id="AOLZ01000013">
    <property type="protein sequence ID" value="EMA37116.1"/>
    <property type="molecule type" value="Genomic_DNA"/>
</dbReference>
<dbReference type="PATRIC" id="fig|358396.7.peg.552"/>
<sequence length="85" mass="9558">MTDLTLADVERSLERATDLETEEAVAVLRSAREDLEALGNDPDVDETRRRELGDTLDQRIREVENRDAYRGELGAAMNPDEDDAP</sequence>
<dbReference type="AlphaFoldDB" id="M0LUJ3"/>
<reference evidence="1" key="3">
    <citation type="submission" date="2017-01" db="EMBL/GenBank/DDBJ databases">
        <authorList>
            <person name="Mah S.A."/>
            <person name="Swanson W.J."/>
            <person name="Moy G.W."/>
            <person name="Vacquier V.D."/>
        </authorList>
    </citation>
    <scope>NUCLEOTIDE SEQUENCE</scope>
    <source>
        <strain evidence="1">AJ5</strain>
    </source>
</reference>
<reference evidence="1 4" key="1">
    <citation type="journal article" date="2011" name="J. Bacteriol.">
        <title>Genome sequence of Halobiforma lacisalsi AJ5, an extremely halophilic archaeon which harbors a bop gene.</title>
        <authorList>
            <person name="Jiang X."/>
            <person name="Wang S."/>
            <person name="Cheng H."/>
            <person name="Huo Y."/>
            <person name="Zhang X."/>
            <person name="Zhu X."/>
            <person name="Han X."/>
            <person name="Ni P."/>
            <person name="Wu M."/>
        </authorList>
    </citation>
    <scope>NUCLEOTIDE SEQUENCE [LARGE SCALE GENOMIC DNA]</scope>
    <source>
        <strain evidence="1 4">AJ5</strain>
    </source>
</reference>
<dbReference type="eggNOG" id="arCOG10784">
    <property type="taxonomic scope" value="Archaea"/>
</dbReference>
<evidence type="ECO:0000313" key="4">
    <source>
        <dbReference type="Proteomes" id="UP000186547"/>
    </source>
</evidence>
<organism evidence="2 3">
    <name type="scientific">Natronobacterium lacisalsi AJ5</name>
    <dbReference type="NCBI Taxonomy" id="358396"/>
    <lineage>
        <taxon>Archaea</taxon>
        <taxon>Methanobacteriati</taxon>
        <taxon>Methanobacteriota</taxon>
        <taxon>Stenosarchaea group</taxon>
        <taxon>Halobacteria</taxon>
        <taxon>Halobacteriales</taxon>
        <taxon>Natrialbaceae</taxon>
        <taxon>Natronobacterium</taxon>
    </lineage>
</organism>
<dbReference type="GeneID" id="30920825"/>
<proteinExistence type="predicted"/>
<dbReference type="RefSeq" id="WP_007140293.1">
    <property type="nucleotide sequence ID" value="NZ_AOLZ01000013.1"/>
</dbReference>
<dbReference type="Proteomes" id="UP000011555">
    <property type="component" value="Unassembled WGS sequence"/>
</dbReference>
<evidence type="ECO:0000313" key="2">
    <source>
        <dbReference type="EMBL" id="EMA37116.1"/>
    </source>
</evidence>
<keyword evidence="3" id="KW-1185">Reference proteome</keyword>
<name>M0LUJ3_NATLA</name>
<dbReference type="Proteomes" id="UP000186547">
    <property type="component" value="Chromosome"/>
</dbReference>
<reference evidence="2 3" key="2">
    <citation type="journal article" date="2014" name="PLoS Genet.">
        <title>Phylogenetically driven sequencing of extremely halophilic archaea reveals strategies for static and dynamic osmo-response.</title>
        <authorList>
            <person name="Becker E.A."/>
            <person name="Seitzer P.M."/>
            <person name="Tritt A."/>
            <person name="Larsen D."/>
            <person name="Krusor M."/>
            <person name="Yao A.I."/>
            <person name="Wu D."/>
            <person name="Madern D."/>
            <person name="Eisen J.A."/>
            <person name="Darling A.E."/>
            <person name="Facciotti M.T."/>
        </authorList>
    </citation>
    <scope>NUCLEOTIDE SEQUENCE [LARGE SCALE GENOMIC DNA]</scope>
    <source>
        <strain evidence="2 3">AJ5</strain>
    </source>
</reference>
<evidence type="ECO:0000313" key="1">
    <source>
        <dbReference type="EMBL" id="APW97503.1"/>
    </source>
</evidence>
<dbReference type="STRING" id="358396.CHINAEXTREME_06835"/>
<evidence type="ECO:0000313" key="3">
    <source>
        <dbReference type="Proteomes" id="UP000011555"/>
    </source>
</evidence>
<accession>M0LUJ3</accession>
<protein>
    <submittedName>
        <fullName evidence="2">Uncharacterized protein</fullName>
    </submittedName>
</protein>
<dbReference type="KEGG" id="hlc:CHINAEXTREME06835"/>